<reference evidence="1 2" key="1">
    <citation type="journal article" date="2007" name="Nat. Biotechnol.">
        <title>Complete genome sequence of the myxobacterium Sorangium cellulosum.</title>
        <authorList>
            <person name="Schneiker S."/>
            <person name="Perlova O."/>
            <person name="Kaiser O."/>
            <person name="Gerth K."/>
            <person name="Alici A."/>
            <person name="Altmeyer M.O."/>
            <person name="Bartels D."/>
            <person name="Bekel T."/>
            <person name="Beyer S."/>
            <person name="Bode E."/>
            <person name="Bode H.B."/>
            <person name="Bolten C.J."/>
            <person name="Choudhuri J.V."/>
            <person name="Doss S."/>
            <person name="Elnakady Y.A."/>
            <person name="Frank B."/>
            <person name="Gaigalat L."/>
            <person name="Goesmann A."/>
            <person name="Groeger C."/>
            <person name="Gross F."/>
            <person name="Jelsbak L."/>
            <person name="Jelsbak L."/>
            <person name="Kalinowski J."/>
            <person name="Kegler C."/>
            <person name="Knauber T."/>
            <person name="Konietzny S."/>
            <person name="Kopp M."/>
            <person name="Krause L."/>
            <person name="Krug D."/>
            <person name="Linke B."/>
            <person name="Mahmud T."/>
            <person name="Martinez-Arias R."/>
            <person name="McHardy A.C."/>
            <person name="Merai M."/>
            <person name="Meyer F."/>
            <person name="Mormann S."/>
            <person name="Munoz-Dorado J."/>
            <person name="Perez J."/>
            <person name="Pradella S."/>
            <person name="Rachid S."/>
            <person name="Raddatz G."/>
            <person name="Rosenau F."/>
            <person name="Rueckert C."/>
            <person name="Sasse F."/>
            <person name="Scharfe M."/>
            <person name="Schuster S.C."/>
            <person name="Suen G."/>
            <person name="Treuner-Lange A."/>
            <person name="Velicer G.J."/>
            <person name="Vorholter F.-J."/>
            <person name="Weissman K.J."/>
            <person name="Welch R.D."/>
            <person name="Wenzel S.C."/>
            <person name="Whitworth D.E."/>
            <person name="Wilhelm S."/>
            <person name="Wittmann C."/>
            <person name="Bloecker H."/>
            <person name="Puehler A."/>
            <person name="Mueller R."/>
        </authorList>
    </citation>
    <scope>NUCLEOTIDE SEQUENCE [LARGE SCALE GENOMIC DNA]</scope>
    <source>
        <strain evidence="2">So ce56</strain>
    </source>
</reference>
<proteinExistence type="predicted"/>
<name>A9G583_SORC5</name>
<evidence type="ECO:0000313" key="1">
    <source>
        <dbReference type="EMBL" id="CAN98992.1"/>
    </source>
</evidence>
<organism evidence="1 2">
    <name type="scientific">Sorangium cellulosum (strain So ce56)</name>
    <name type="common">Polyangium cellulosum (strain So ce56)</name>
    <dbReference type="NCBI Taxonomy" id="448385"/>
    <lineage>
        <taxon>Bacteria</taxon>
        <taxon>Pseudomonadati</taxon>
        <taxon>Myxococcota</taxon>
        <taxon>Polyangia</taxon>
        <taxon>Polyangiales</taxon>
        <taxon>Polyangiaceae</taxon>
        <taxon>Sorangium</taxon>
    </lineage>
</organism>
<keyword evidence="2" id="KW-1185">Reference proteome</keyword>
<dbReference type="KEGG" id="scl:sce8820"/>
<dbReference type="EMBL" id="AM746676">
    <property type="protein sequence ID" value="CAN98992.1"/>
    <property type="molecule type" value="Genomic_DNA"/>
</dbReference>
<accession>A9G583</accession>
<evidence type="ECO:0000313" key="2">
    <source>
        <dbReference type="Proteomes" id="UP000002139"/>
    </source>
</evidence>
<protein>
    <submittedName>
        <fullName evidence="1">Secreted protein</fullName>
    </submittedName>
</protein>
<dbReference type="Proteomes" id="UP000002139">
    <property type="component" value="Chromosome"/>
</dbReference>
<gene>
    <name evidence="1" type="ordered locus">sce8820</name>
</gene>
<dbReference type="HOGENOM" id="CLU_1625984_0_0_7"/>
<sequence>MQIGRWALAVALLTLSADARPAPRSGVAEAPRARAGVTLAEARSRVHPAATRLGDVVPLLRQDASAEISAIDWSPLRLTRRYGVAATVVRLDTKRTGERTLTAACVVSAAVRELDTGNILFVVEGRARVEDGAAASERAQRDALRAAIQSAVRAVPDGLRRSR</sequence>
<dbReference type="AlphaFoldDB" id="A9G583"/>
<dbReference type="STRING" id="448385.sce8820"/>